<dbReference type="AlphaFoldDB" id="A0A6C0UJ21"/>
<evidence type="ECO:0000313" key="2">
    <source>
        <dbReference type="EMBL" id="QIB75534.1"/>
    </source>
</evidence>
<dbReference type="InterPro" id="IPR058357">
    <property type="entry name" value="DUF8044"/>
</dbReference>
<proteinExistence type="predicted"/>
<keyword evidence="1" id="KW-0472">Membrane</keyword>
<keyword evidence="1" id="KW-0812">Transmembrane</keyword>
<organism evidence="2 3">
    <name type="scientific">Halogeometricum borinquense</name>
    <dbReference type="NCBI Taxonomy" id="60847"/>
    <lineage>
        <taxon>Archaea</taxon>
        <taxon>Methanobacteriati</taxon>
        <taxon>Methanobacteriota</taxon>
        <taxon>Stenosarchaea group</taxon>
        <taxon>Halobacteria</taxon>
        <taxon>Halobacteriales</taxon>
        <taxon>Haloferacaceae</taxon>
        <taxon>Halogeometricum</taxon>
    </lineage>
</organism>
<dbReference type="GeneID" id="44080788"/>
<dbReference type="EMBL" id="CP048739">
    <property type="protein sequence ID" value="QIB75534.1"/>
    <property type="molecule type" value="Genomic_DNA"/>
</dbReference>
<dbReference type="Proteomes" id="UP000465846">
    <property type="component" value="Chromosome"/>
</dbReference>
<evidence type="ECO:0000256" key="1">
    <source>
        <dbReference type="SAM" id="Phobius"/>
    </source>
</evidence>
<feature type="transmembrane region" description="Helical" evidence="1">
    <location>
        <begin position="63"/>
        <end position="83"/>
    </location>
</feature>
<accession>A0A6C0UJ21</accession>
<sequence>MPLSKRHQFVHAQVASMLAVALVLTLLESLSLELFFVVSLIAFLVNVELTAPFRITPRWRRRLRWIILVGLVGFAYVVVQRILEILPPGVL</sequence>
<reference evidence="2 3" key="1">
    <citation type="submission" date="2020-02" db="EMBL/GenBank/DDBJ databases">
        <title>Whole genome sequence of Halogeometricum borinquense strain wsp4.</title>
        <authorList>
            <person name="Verma D.K."/>
            <person name="Gopal K."/>
            <person name="Prasad E.S."/>
        </authorList>
    </citation>
    <scope>NUCLEOTIDE SEQUENCE [LARGE SCALE GENOMIC DNA]</scope>
    <source>
        <strain evidence="3">wsp4</strain>
    </source>
</reference>
<protein>
    <submittedName>
        <fullName evidence="2">Uncharacterized protein</fullName>
    </submittedName>
</protein>
<name>A0A6C0UJ21_9EURY</name>
<keyword evidence="1" id="KW-1133">Transmembrane helix</keyword>
<dbReference type="RefSeq" id="WP_163487302.1">
    <property type="nucleotide sequence ID" value="NZ_CP048739.1"/>
</dbReference>
<gene>
    <name evidence="2" type="ORF">G3I44_15265</name>
</gene>
<dbReference type="Pfam" id="PF26161">
    <property type="entry name" value="DUF8044"/>
    <property type="match status" value="1"/>
</dbReference>
<evidence type="ECO:0000313" key="3">
    <source>
        <dbReference type="Proteomes" id="UP000465846"/>
    </source>
</evidence>